<accession>A0A0A9GFJ8</accession>
<evidence type="ECO:0000313" key="1">
    <source>
        <dbReference type="EMBL" id="JAE19438.1"/>
    </source>
</evidence>
<reference evidence="1" key="1">
    <citation type="submission" date="2014-09" db="EMBL/GenBank/DDBJ databases">
        <authorList>
            <person name="Magalhaes I.L.F."/>
            <person name="Oliveira U."/>
            <person name="Santos F.R."/>
            <person name="Vidigal T.H.D.A."/>
            <person name="Brescovit A.D."/>
            <person name="Santos A.J."/>
        </authorList>
    </citation>
    <scope>NUCLEOTIDE SEQUENCE</scope>
    <source>
        <tissue evidence="1">Shoot tissue taken approximately 20 cm above the soil surface</tissue>
    </source>
</reference>
<reference evidence="1" key="2">
    <citation type="journal article" date="2015" name="Data Brief">
        <title>Shoot transcriptome of the giant reed, Arundo donax.</title>
        <authorList>
            <person name="Barrero R.A."/>
            <person name="Guerrero F.D."/>
            <person name="Moolhuijzen P."/>
            <person name="Goolsby J.A."/>
            <person name="Tidwell J."/>
            <person name="Bellgard S.E."/>
            <person name="Bellgard M.I."/>
        </authorList>
    </citation>
    <scope>NUCLEOTIDE SEQUENCE</scope>
    <source>
        <tissue evidence="1">Shoot tissue taken approximately 20 cm above the soil surface</tissue>
    </source>
</reference>
<dbReference type="AlphaFoldDB" id="A0A0A9GFJ8"/>
<sequence length="123" mass="13382">MMHSGYGYLDLVFFFGRGSSAVARYDSTHSFSCASFFLNSLDFFFKDLAKSAISLLSLVVLSDSDGPAVFSFGGTNAASLFLLFSLDFPACFSSFSCHFFADLFLSLMKYSPVSSSRSILLGC</sequence>
<name>A0A0A9GFJ8_ARUDO</name>
<proteinExistence type="predicted"/>
<dbReference type="EMBL" id="GBRH01178458">
    <property type="protein sequence ID" value="JAE19438.1"/>
    <property type="molecule type" value="Transcribed_RNA"/>
</dbReference>
<protein>
    <submittedName>
        <fullName evidence="1">Uncharacterized protein</fullName>
    </submittedName>
</protein>
<organism evidence="1">
    <name type="scientific">Arundo donax</name>
    <name type="common">Giant reed</name>
    <name type="synonym">Donax arundinaceus</name>
    <dbReference type="NCBI Taxonomy" id="35708"/>
    <lineage>
        <taxon>Eukaryota</taxon>
        <taxon>Viridiplantae</taxon>
        <taxon>Streptophyta</taxon>
        <taxon>Embryophyta</taxon>
        <taxon>Tracheophyta</taxon>
        <taxon>Spermatophyta</taxon>
        <taxon>Magnoliopsida</taxon>
        <taxon>Liliopsida</taxon>
        <taxon>Poales</taxon>
        <taxon>Poaceae</taxon>
        <taxon>PACMAD clade</taxon>
        <taxon>Arundinoideae</taxon>
        <taxon>Arundineae</taxon>
        <taxon>Arundo</taxon>
    </lineage>
</organism>